<proteinExistence type="inferred from homology"/>
<dbReference type="PANTHER" id="PTHR35841:SF1">
    <property type="entry name" value="PHOSPHONATES-BINDING PERIPLASMIC PROTEIN"/>
    <property type="match status" value="1"/>
</dbReference>
<dbReference type="SUPFAM" id="SSF53850">
    <property type="entry name" value="Periplasmic binding protein-like II"/>
    <property type="match status" value="1"/>
</dbReference>
<dbReference type="PANTHER" id="PTHR35841">
    <property type="entry name" value="PHOSPHONATES-BINDING PERIPLASMIC PROTEIN"/>
    <property type="match status" value="1"/>
</dbReference>
<organism evidence="3 4">
    <name type="scientific">Micromonospora vulcania</name>
    <dbReference type="NCBI Taxonomy" id="1441873"/>
    <lineage>
        <taxon>Bacteria</taxon>
        <taxon>Bacillati</taxon>
        <taxon>Actinomycetota</taxon>
        <taxon>Actinomycetes</taxon>
        <taxon>Micromonosporales</taxon>
        <taxon>Micromonosporaceae</taxon>
        <taxon>Micromonospora</taxon>
    </lineage>
</organism>
<evidence type="ECO:0000256" key="2">
    <source>
        <dbReference type="ARBA" id="ARBA00022729"/>
    </source>
</evidence>
<dbReference type="Gene3D" id="3.40.190.10">
    <property type="entry name" value="Periplasmic binding protein-like II"/>
    <property type="match status" value="2"/>
</dbReference>
<reference evidence="4" key="1">
    <citation type="journal article" date="2019" name="Int. J. Syst. Evol. Microbiol.">
        <title>The Global Catalogue of Microorganisms (GCM) 10K type strain sequencing project: providing services to taxonomists for standard genome sequencing and annotation.</title>
        <authorList>
            <consortium name="The Broad Institute Genomics Platform"/>
            <consortium name="The Broad Institute Genome Sequencing Center for Infectious Disease"/>
            <person name="Wu L."/>
            <person name="Ma J."/>
        </authorList>
    </citation>
    <scope>NUCLEOTIDE SEQUENCE [LARGE SCALE GENOMIC DNA]</scope>
    <source>
        <strain evidence="4">CGMCC 4.7144</strain>
    </source>
</reference>
<comment type="similarity">
    <text evidence="1">Belongs to the phosphate/phosphite/phosphonate binding protein family.</text>
</comment>
<dbReference type="Proteomes" id="UP001596226">
    <property type="component" value="Unassembled WGS sequence"/>
</dbReference>
<dbReference type="EMBL" id="JBHSQS010000017">
    <property type="protein sequence ID" value="MFC5926502.1"/>
    <property type="molecule type" value="Genomic_DNA"/>
</dbReference>
<comment type="caution">
    <text evidence="3">The sequence shown here is derived from an EMBL/GenBank/DDBJ whole genome shotgun (WGS) entry which is preliminary data.</text>
</comment>
<dbReference type="NCBIfam" id="TIGR01098">
    <property type="entry name" value="3A0109s03R"/>
    <property type="match status" value="1"/>
</dbReference>
<evidence type="ECO:0000256" key="1">
    <source>
        <dbReference type="ARBA" id="ARBA00007162"/>
    </source>
</evidence>
<keyword evidence="2" id="KW-0732">Signal</keyword>
<dbReference type="RefSeq" id="WP_377514744.1">
    <property type="nucleotide sequence ID" value="NZ_JBHSQS010000017.1"/>
</dbReference>
<evidence type="ECO:0000313" key="4">
    <source>
        <dbReference type="Proteomes" id="UP001596226"/>
    </source>
</evidence>
<evidence type="ECO:0000313" key="3">
    <source>
        <dbReference type="EMBL" id="MFC5926502.1"/>
    </source>
</evidence>
<keyword evidence="4" id="KW-1185">Reference proteome</keyword>
<gene>
    <name evidence="3" type="primary">phnD</name>
    <name evidence="3" type="ORF">ACFQGL_24500</name>
</gene>
<sequence length="305" mass="32351">MRRGLFGRLVISFLAVLLVVTASGCGSAEPVGGALPSRLRVGVVPNVSPEKQRALYEPLRAYLADRLGVEVELFVANNYAGVVAGLVAKQVDVAYLGGLTYTQAAEQSPGVVPLVTEVDEETGTPRYWSAVVVRAAAPTRSVADVVAAGGRFAFGDVGSTSGSLYPRMMLVDAGAKCQSDDLNTCPPLRSVAFTGGHDATAQAVLNSSVEAGGLELRILHRLERQGTVAKGALRVVEQREVMGYPWVARDGLDDSARQKVTDAFLAITDPTLLSLMRAKSYAAVSTTDYTEVRQNALRLGLLTER</sequence>
<protein>
    <submittedName>
        <fullName evidence="3">Phosphate/phosphite/phosphonate ABC transporter substrate-binding protein</fullName>
    </submittedName>
</protein>
<dbReference type="InterPro" id="IPR005770">
    <property type="entry name" value="PhnD"/>
</dbReference>
<name>A0ABW1HDD8_9ACTN</name>
<dbReference type="Pfam" id="PF12974">
    <property type="entry name" value="Phosphonate-bd"/>
    <property type="match status" value="1"/>
</dbReference>
<accession>A0ABW1HDD8</accession>
<dbReference type="PROSITE" id="PS51257">
    <property type="entry name" value="PROKAR_LIPOPROTEIN"/>
    <property type="match status" value="1"/>
</dbReference>